<evidence type="ECO:0008006" key="4">
    <source>
        <dbReference type="Google" id="ProtNLM"/>
    </source>
</evidence>
<name>A0A9W8AAX0_9FUNG</name>
<reference evidence="2" key="1">
    <citation type="submission" date="2022-07" db="EMBL/GenBank/DDBJ databases">
        <title>Phylogenomic reconstructions and comparative analyses of Kickxellomycotina fungi.</title>
        <authorList>
            <person name="Reynolds N.K."/>
            <person name="Stajich J.E."/>
            <person name="Barry K."/>
            <person name="Grigoriev I.V."/>
            <person name="Crous P."/>
            <person name="Smith M.E."/>
        </authorList>
    </citation>
    <scope>NUCLEOTIDE SEQUENCE</scope>
    <source>
        <strain evidence="2">RSA 861</strain>
    </source>
</reference>
<dbReference type="OrthoDB" id="10033702at2759"/>
<keyword evidence="1" id="KW-0732">Signal</keyword>
<feature type="signal peptide" evidence="1">
    <location>
        <begin position="1"/>
        <end position="24"/>
    </location>
</feature>
<evidence type="ECO:0000313" key="2">
    <source>
        <dbReference type="EMBL" id="KAJ1923407.1"/>
    </source>
</evidence>
<evidence type="ECO:0000313" key="3">
    <source>
        <dbReference type="Proteomes" id="UP001150569"/>
    </source>
</evidence>
<dbReference type="AlphaFoldDB" id="A0A9W8AAX0"/>
<comment type="caution">
    <text evidence="2">The sequence shown here is derived from an EMBL/GenBank/DDBJ whole genome shotgun (WGS) entry which is preliminary data.</text>
</comment>
<sequence>MDFPYIRAWVAAILGACLFSLVATHPGGGQSEGEIDFAPRAGLRHHPRPFPLGPDEPRPSYYLYVWCSPDDAAAPDFVATFAATSLRDGQPPIYLGRTVIPTRGNEAHHVSVSRDGRILFAGGLLSFRHDQDSNFFFDLRNPARPRYLRSSRPRNSVATDAAYSLANGGFLVTMMGGRDSGGGGRVVEYDAQLNLVGEYPRRAHDVPAGFHPHGLAVDEAHNLMITSDYVDPHSTLHPTAGVLTGNTVRVWDFAARRITHTLVVNATVQGVMDVALVGTTHDCPGCVIASSASDGRLYLVDPLRGHTQVAFDSGITGAGFHVIMTNRRRDRLWVTAALTGAIYMLDVSDPYNVRFLSVLRMGATATPHFITLSPDEATLVVSDYFVDQHDFGVVRCPGDKVVHFVALGTSSMEVISAMDLDFRTLFPDLGVVNPHGMALVPTSIE</sequence>
<feature type="chain" id="PRO_5040797445" description="Methanethiol oxidase" evidence="1">
    <location>
        <begin position="25"/>
        <end position="445"/>
    </location>
</feature>
<protein>
    <recommendedName>
        <fullName evidence="4">Methanethiol oxidase</fullName>
    </recommendedName>
</protein>
<dbReference type="EMBL" id="JANBPT010000336">
    <property type="protein sequence ID" value="KAJ1923407.1"/>
    <property type="molecule type" value="Genomic_DNA"/>
</dbReference>
<accession>A0A9W8AAX0</accession>
<proteinExistence type="predicted"/>
<keyword evidence="3" id="KW-1185">Reference proteome</keyword>
<gene>
    <name evidence="2" type="ORF">IWQ60_005900</name>
</gene>
<dbReference type="Proteomes" id="UP001150569">
    <property type="component" value="Unassembled WGS sequence"/>
</dbReference>
<evidence type="ECO:0000256" key="1">
    <source>
        <dbReference type="SAM" id="SignalP"/>
    </source>
</evidence>
<organism evidence="2 3">
    <name type="scientific">Tieghemiomyces parasiticus</name>
    <dbReference type="NCBI Taxonomy" id="78921"/>
    <lineage>
        <taxon>Eukaryota</taxon>
        <taxon>Fungi</taxon>
        <taxon>Fungi incertae sedis</taxon>
        <taxon>Zoopagomycota</taxon>
        <taxon>Kickxellomycotina</taxon>
        <taxon>Dimargaritomycetes</taxon>
        <taxon>Dimargaritales</taxon>
        <taxon>Dimargaritaceae</taxon>
        <taxon>Tieghemiomyces</taxon>
    </lineage>
</organism>
<dbReference type="Gene3D" id="2.130.10.10">
    <property type="entry name" value="YVTN repeat-like/Quinoprotein amine dehydrogenase"/>
    <property type="match status" value="1"/>
</dbReference>
<dbReference type="SUPFAM" id="SSF101908">
    <property type="entry name" value="Putative isomerase YbhE"/>
    <property type="match status" value="1"/>
</dbReference>
<dbReference type="InterPro" id="IPR015943">
    <property type="entry name" value="WD40/YVTN_repeat-like_dom_sf"/>
</dbReference>